<dbReference type="GO" id="GO:0016491">
    <property type="term" value="F:oxidoreductase activity"/>
    <property type="evidence" value="ECO:0007669"/>
    <property type="project" value="InterPro"/>
</dbReference>
<reference evidence="2" key="3">
    <citation type="submission" date="2020-02" db="EMBL/GenBank/DDBJ databases">
        <authorList>
            <person name="Matsumoto Y."/>
            <person name="Motooka D."/>
            <person name="Nakamura S."/>
        </authorList>
    </citation>
    <scope>NUCLEOTIDE SEQUENCE</scope>
    <source>
        <strain evidence="2">JCM 6377</strain>
    </source>
</reference>
<dbReference type="RefSeq" id="WP_097939094.1">
    <property type="nucleotide sequence ID" value="NZ_BLKS01000001.1"/>
</dbReference>
<protein>
    <recommendedName>
        <fullName evidence="1">ER-bound oxygenase mpaB/mpaB'/Rubber oxygenase catalytic domain-containing protein</fullName>
    </recommendedName>
</protein>
<sequence length="407" mass="44924">MSVAIPARHPDRPRPIPAGVRAMATALAIRNPTPQEWRVLGERLTVGDEPMDRLVAWMADAGMERTRPLFERALRDGIGTVPDAPEPLREFFDTYEKLPDWVDMDTVRKGQRALRRGGADGMYVARDVSLLGGYQFSGFNKTLLRTGALEKGSNKRFAETMQWAMDVIAEGGLERLGVGYRSTIRVRLIHSFVRRHVSAMPDWRADEWGLPVNQTDMAATLVGALVAPAVGAAGMGVVLSPSEYRAVAHLTRYVGWLIGVEDRWLPRSFRDSVRVLAHTLSALAEPDESSKQLAAPMVEDPLAWHYDSLPGLRRRLARAQHLSITSAFLGPRTVKALGLPSYALPWYPLLRLPVNLARSVAALTLPGGLERADQRGQREHQKLLRTMIGDQAEATIGESAAHVSQVA</sequence>
<keyword evidence="4" id="KW-1185">Reference proteome</keyword>
<dbReference type="InterPro" id="IPR018713">
    <property type="entry name" value="MPAB/Lcp_cat_dom"/>
</dbReference>
<dbReference type="InterPro" id="IPR037473">
    <property type="entry name" value="Lcp-like"/>
</dbReference>
<dbReference type="OrthoDB" id="7614910at2"/>
<evidence type="ECO:0000259" key="1">
    <source>
        <dbReference type="Pfam" id="PF09995"/>
    </source>
</evidence>
<reference evidence="3 4" key="1">
    <citation type="submission" date="2017-10" db="EMBL/GenBank/DDBJ databases">
        <title>The new phylogeny of genus Mycobacterium.</title>
        <authorList>
            <person name="Tortoli E."/>
            <person name="Trovato A."/>
            <person name="Cirillo D.M."/>
        </authorList>
    </citation>
    <scope>NUCLEOTIDE SEQUENCE [LARGE SCALE GENOMIC DNA]</scope>
    <source>
        <strain evidence="3 4">CCUG37673</strain>
    </source>
</reference>
<gene>
    <name evidence="3" type="ORF">CQY20_06235</name>
    <name evidence="2" type="ORF">MAGR_37300</name>
</gene>
<accession>A0A2A7NAR7</accession>
<evidence type="ECO:0000313" key="3">
    <source>
        <dbReference type="EMBL" id="PEG40873.1"/>
    </source>
</evidence>
<dbReference type="PANTHER" id="PTHR37539">
    <property type="entry name" value="SECRETED PROTEIN-RELATED"/>
    <property type="match status" value="1"/>
</dbReference>
<comment type="caution">
    <text evidence="3">The sequence shown here is derived from an EMBL/GenBank/DDBJ whole genome shotgun (WGS) entry which is preliminary data.</text>
</comment>
<organism evidence="3 4">
    <name type="scientific">Mycolicibacterium agri</name>
    <name type="common">Mycobacterium agri</name>
    <dbReference type="NCBI Taxonomy" id="36811"/>
    <lineage>
        <taxon>Bacteria</taxon>
        <taxon>Bacillati</taxon>
        <taxon>Actinomycetota</taxon>
        <taxon>Actinomycetes</taxon>
        <taxon>Mycobacteriales</taxon>
        <taxon>Mycobacteriaceae</taxon>
        <taxon>Mycolicibacterium</taxon>
    </lineage>
</organism>
<dbReference type="Proteomes" id="UP000220914">
    <property type="component" value="Unassembled WGS sequence"/>
</dbReference>
<dbReference type="Pfam" id="PF09995">
    <property type="entry name" value="MPAB_Lcp_cat"/>
    <property type="match status" value="1"/>
</dbReference>
<name>A0A2A7NAR7_MYCAG</name>
<evidence type="ECO:0000313" key="4">
    <source>
        <dbReference type="Proteomes" id="UP000220914"/>
    </source>
</evidence>
<reference evidence="2 5" key="2">
    <citation type="journal article" date="2019" name="Emerg. Microbes Infect.">
        <title>Comprehensive subspecies identification of 175 nontuberculous mycobacteria species based on 7547 genomic profiles.</title>
        <authorList>
            <person name="Matsumoto Y."/>
            <person name="Kinjo T."/>
            <person name="Motooka D."/>
            <person name="Nabeya D."/>
            <person name="Jung N."/>
            <person name="Uechi K."/>
            <person name="Horii T."/>
            <person name="Iida T."/>
            <person name="Fujita J."/>
            <person name="Nakamura S."/>
        </authorList>
    </citation>
    <scope>NUCLEOTIDE SEQUENCE [LARGE SCALE GENOMIC DNA]</scope>
    <source>
        <strain evidence="2 5">JCM 6377</strain>
    </source>
</reference>
<dbReference type="AlphaFoldDB" id="A0A2A7NAR7"/>
<evidence type="ECO:0000313" key="2">
    <source>
        <dbReference type="EMBL" id="GFG52289.1"/>
    </source>
</evidence>
<feature type="domain" description="ER-bound oxygenase mpaB/mpaB'/Rubber oxygenase catalytic" evidence="1">
    <location>
        <begin position="141"/>
        <end position="348"/>
    </location>
</feature>
<evidence type="ECO:0000313" key="5">
    <source>
        <dbReference type="Proteomes" id="UP000465302"/>
    </source>
</evidence>
<dbReference type="EMBL" id="BLKS01000001">
    <property type="protein sequence ID" value="GFG52289.1"/>
    <property type="molecule type" value="Genomic_DNA"/>
</dbReference>
<dbReference type="EMBL" id="PDCP01000008">
    <property type="protein sequence ID" value="PEG40873.1"/>
    <property type="molecule type" value="Genomic_DNA"/>
</dbReference>
<proteinExistence type="predicted"/>
<dbReference type="PANTHER" id="PTHR37539:SF1">
    <property type="entry name" value="ER-BOUND OXYGENASE MPAB_MPAB'_RUBBER OXYGENASE CATALYTIC DOMAIN-CONTAINING PROTEIN"/>
    <property type="match status" value="1"/>
</dbReference>
<dbReference type="Proteomes" id="UP000465302">
    <property type="component" value="Unassembled WGS sequence"/>
</dbReference>